<accession>A0A511UVU1</accession>
<dbReference type="Proteomes" id="UP000321491">
    <property type="component" value="Unassembled WGS sequence"/>
</dbReference>
<dbReference type="Pfam" id="PF00106">
    <property type="entry name" value="adh_short"/>
    <property type="match status" value="1"/>
</dbReference>
<keyword evidence="3" id="KW-0963">Cytoplasm</keyword>
<protein>
    <submittedName>
        <fullName evidence="6">Short-chain dehydrogenase</fullName>
    </submittedName>
</protein>
<keyword evidence="4" id="KW-0521">NADP</keyword>
<dbReference type="NCBIfam" id="NF005381">
    <property type="entry name" value="PRK06924.1"/>
    <property type="match status" value="1"/>
</dbReference>
<name>A0A511UVU1_9BACI</name>
<dbReference type="AlphaFoldDB" id="A0A511UVU1"/>
<dbReference type="InterPro" id="IPR051721">
    <property type="entry name" value="Biopterin_syn/organic_redct"/>
</dbReference>
<sequence length="250" mass="28589">MSKLAVITGTSRGLGHHIATLFLKKKIRVIGLSRHENKNLSRLAIEYQTSYQHMTCDLSNHHETMAVMKQIAAQLKKNQKVYLINNAAMIEPIHQAAKIDPYQLAKHVQVNLTTPMMITNYLLHVLNQKRGTMINTIITSGAAERAVHGWSAYCSTKAAMNRYIETVALEQKNLKTNHMIIGLSPGIMDTEMQTEIRKSTREAFDEVDTFIQYKDNKLLRQPEEIAQILMYILFEEQLSNGKIYDARNYL</sequence>
<dbReference type="GO" id="GO:0005737">
    <property type="term" value="C:cytoplasm"/>
    <property type="evidence" value="ECO:0007669"/>
    <property type="project" value="UniProtKB-SubCell"/>
</dbReference>
<evidence type="ECO:0000256" key="2">
    <source>
        <dbReference type="ARBA" id="ARBA00006484"/>
    </source>
</evidence>
<dbReference type="RefSeq" id="WP_146936289.1">
    <property type="nucleotide sequence ID" value="NZ_BJXW01000009.1"/>
</dbReference>
<comment type="similarity">
    <text evidence="2">Belongs to the short-chain dehydrogenases/reductases (SDR) family.</text>
</comment>
<evidence type="ECO:0000256" key="5">
    <source>
        <dbReference type="ARBA" id="ARBA00023002"/>
    </source>
</evidence>
<keyword evidence="7" id="KW-1185">Reference proteome</keyword>
<reference evidence="6 7" key="1">
    <citation type="submission" date="2019-07" db="EMBL/GenBank/DDBJ databases">
        <title>Whole genome shotgun sequence of Cerasibacillus quisquiliarum NBRC 102429.</title>
        <authorList>
            <person name="Hosoyama A."/>
            <person name="Uohara A."/>
            <person name="Ohji S."/>
            <person name="Ichikawa N."/>
        </authorList>
    </citation>
    <scope>NUCLEOTIDE SEQUENCE [LARGE SCALE GENOMIC DNA]</scope>
    <source>
        <strain evidence="6 7">NBRC 102429</strain>
    </source>
</reference>
<evidence type="ECO:0000256" key="3">
    <source>
        <dbReference type="ARBA" id="ARBA00022490"/>
    </source>
</evidence>
<dbReference type="EMBL" id="BJXW01000009">
    <property type="protein sequence ID" value="GEN30745.1"/>
    <property type="molecule type" value="Genomic_DNA"/>
</dbReference>
<dbReference type="InterPro" id="IPR002347">
    <property type="entry name" value="SDR_fam"/>
</dbReference>
<dbReference type="GO" id="GO:0004757">
    <property type="term" value="F:sepiapterin reductase (NADP+) activity"/>
    <property type="evidence" value="ECO:0007669"/>
    <property type="project" value="TreeGrafter"/>
</dbReference>
<dbReference type="PANTHER" id="PTHR44085:SF2">
    <property type="entry name" value="SEPIAPTERIN REDUCTASE"/>
    <property type="match status" value="1"/>
</dbReference>
<comment type="subcellular location">
    <subcellularLocation>
        <location evidence="1">Cytoplasm</location>
    </subcellularLocation>
</comment>
<evidence type="ECO:0000256" key="1">
    <source>
        <dbReference type="ARBA" id="ARBA00004496"/>
    </source>
</evidence>
<keyword evidence="5" id="KW-0560">Oxidoreductase</keyword>
<dbReference type="InterPro" id="IPR036291">
    <property type="entry name" value="NAD(P)-bd_dom_sf"/>
</dbReference>
<dbReference type="GO" id="GO:0006729">
    <property type="term" value="P:tetrahydrobiopterin biosynthetic process"/>
    <property type="evidence" value="ECO:0007669"/>
    <property type="project" value="TreeGrafter"/>
</dbReference>
<dbReference type="InterPro" id="IPR020904">
    <property type="entry name" value="Sc_DH/Rdtase_CS"/>
</dbReference>
<comment type="caution">
    <text evidence="6">The sequence shown here is derived from an EMBL/GenBank/DDBJ whole genome shotgun (WGS) entry which is preliminary data.</text>
</comment>
<dbReference type="PANTHER" id="PTHR44085">
    <property type="entry name" value="SEPIAPTERIN REDUCTASE"/>
    <property type="match status" value="1"/>
</dbReference>
<organism evidence="6 7">
    <name type="scientific">Cerasibacillus quisquiliarum</name>
    <dbReference type="NCBI Taxonomy" id="227865"/>
    <lineage>
        <taxon>Bacteria</taxon>
        <taxon>Bacillati</taxon>
        <taxon>Bacillota</taxon>
        <taxon>Bacilli</taxon>
        <taxon>Bacillales</taxon>
        <taxon>Bacillaceae</taxon>
        <taxon>Cerasibacillus</taxon>
    </lineage>
</organism>
<dbReference type="Gene3D" id="3.40.50.720">
    <property type="entry name" value="NAD(P)-binding Rossmann-like Domain"/>
    <property type="match status" value="1"/>
</dbReference>
<evidence type="ECO:0000313" key="6">
    <source>
        <dbReference type="EMBL" id="GEN30745.1"/>
    </source>
</evidence>
<dbReference type="SUPFAM" id="SSF51735">
    <property type="entry name" value="NAD(P)-binding Rossmann-fold domains"/>
    <property type="match status" value="1"/>
</dbReference>
<evidence type="ECO:0000313" key="7">
    <source>
        <dbReference type="Proteomes" id="UP000321491"/>
    </source>
</evidence>
<proteinExistence type="inferred from homology"/>
<dbReference type="OrthoDB" id="9794387at2"/>
<gene>
    <name evidence="6" type="ORF">CQU01_09830</name>
</gene>
<dbReference type="PRINTS" id="PR00081">
    <property type="entry name" value="GDHRDH"/>
</dbReference>
<dbReference type="PROSITE" id="PS00061">
    <property type="entry name" value="ADH_SHORT"/>
    <property type="match status" value="1"/>
</dbReference>
<evidence type="ECO:0000256" key="4">
    <source>
        <dbReference type="ARBA" id="ARBA00022857"/>
    </source>
</evidence>